<evidence type="ECO:0000256" key="1">
    <source>
        <dbReference type="ARBA" id="ARBA00006484"/>
    </source>
</evidence>
<dbReference type="Gene3D" id="3.40.50.12780">
    <property type="entry name" value="N-terminal domain of ligase-like"/>
    <property type="match status" value="1"/>
</dbReference>
<evidence type="ECO:0000313" key="6">
    <source>
        <dbReference type="Proteomes" id="UP000612585"/>
    </source>
</evidence>
<dbReference type="GO" id="GO:0016020">
    <property type="term" value="C:membrane"/>
    <property type="evidence" value="ECO:0007669"/>
    <property type="project" value="TreeGrafter"/>
</dbReference>
<organism evidence="5 6">
    <name type="scientific">Virgisporangium aurantiacum</name>
    <dbReference type="NCBI Taxonomy" id="175570"/>
    <lineage>
        <taxon>Bacteria</taxon>
        <taxon>Bacillati</taxon>
        <taxon>Actinomycetota</taxon>
        <taxon>Actinomycetes</taxon>
        <taxon>Micromonosporales</taxon>
        <taxon>Micromonosporaceae</taxon>
        <taxon>Virgisporangium</taxon>
    </lineage>
</organism>
<dbReference type="InterPro" id="IPR036291">
    <property type="entry name" value="NAD(P)-bd_dom_sf"/>
</dbReference>
<dbReference type="InterPro" id="IPR002347">
    <property type="entry name" value="SDR_fam"/>
</dbReference>
<dbReference type="SUPFAM" id="SSF56801">
    <property type="entry name" value="Acetyl-CoA synthetase-like"/>
    <property type="match status" value="1"/>
</dbReference>
<dbReference type="Pfam" id="PF00106">
    <property type="entry name" value="adh_short"/>
    <property type="match status" value="1"/>
</dbReference>
<dbReference type="EMBL" id="BOPG01000025">
    <property type="protein sequence ID" value="GIJ56616.1"/>
    <property type="molecule type" value="Genomic_DNA"/>
</dbReference>
<dbReference type="Proteomes" id="UP000612585">
    <property type="component" value="Unassembled WGS sequence"/>
</dbReference>
<dbReference type="AlphaFoldDB" id="A0A8J3Z7F1"/>
<reference evidence="5" key="1">
    <citation type="submission" date="2021-01" db="EMBL/GenBank/DDBJ databases">
        <title>Whole genome shotgun sequence of Virgisporangium aurantiacum NBRC 16421.</title>
        <authorList>
            <person name="Komaki H."/>
            <person name="Tamura T."/>
        </authorList>
    </citation>
    <scope>NUCLEOTIDE SEQUENCE</scope>
    <source>
        <strain evidence="5">NBRC 16421</strain>
    </source>
</reference>
<dbReference type="PANTHER" id="PTHR44196">
    <property type="entry name" value="DEHYDROGENASE/REDUCTASE SDR FAMILY MEMBER 7B"/>
    <property type="match status" value="1"/>
</dbReference>
<dbReference type="InterPro" id="IPR025110">
    <property type="entry name" value="AMP-bd_C"/>
</dbReference>
<sequence>MKRLLRVAAGIAGRGPDETRLRRAVGGRIVLVTGASEGIGAATARRLAAAGATVLLVARTVERLDAVRADIVAAGGAAHVHPADLSDPDAAAALATAVLRRYRRVDVVVSNAGRSIRRSVADTADRFHDVTRTAALNYLGPVRLLLALLPAMRAVGGGHVVNVSTAGLASPAPNWSSYLASKAAFDTWLRCVAPELRRDGVTVSTVYCGLTRTRMSAPTLHYSRMPAMSPDEAAAVVCRAVADRPRGLWPWWARAGAVVDAAVPGPVERLMAAGLRAADATEPVRVLTPTGVLRPDRVVRAIVAGRRHGSTLLAAFSAGSGAGTALVDAIGPVTRRVLTNLIRDAVSGAFHRLAVRPGDRVAVCCAGHRGFVAVTAALTHLGADAVLIPPDLPADRWPELIARERLTAVVTDAPARTTLDACAAAGVPALSWTDVIEPGAGPVGVRAAPGRLVVLSSGSTGTPTGVTRTLPLRGLLGPVVTHLRHVPLRTGEPIVVAAPPHHGYGLTYLAAGLALGCPVVLAAGLPADRVLAAAARYRAVALFALPVQLRRLAAVPDPPALPALRAVVSGAAPLTTDVYTALRDRFGERVHNLYGSTEAGWAAIATPADLRAAPGTVGRAPRGVTLRVVDRRGVPLPPGAVGEVQVAGWRPPDGSAGSRWQRTGDLGRLDLAGRLFLAGRVDDMIVSGGENVYPGPVLAALAAHPDVAEAVVTAVDDAEFGQRFAAWVEPVPGRAPTPSDLVAWLRPRLSRAERPRDVHVVDHLPRTATGKPRSQ</sequence>
<dbReference type="InterPro" id="IPR000873">
    <property type="entry name" value="AMP-dep_synth/lig_dom"/>
</dbReference>
<accession>A0A8J3Z7F1</accession>
<evidence type="ECO:0000313" key="5">
    <source>
        <dbReference type="EMBL" id="GIJ56616.1"/>
    </source>
</evidence>
<dbReference type="PRINTS" id="PR00081">
    <property type="entry name" value="GDHRDH"/>
</dbReference>
<dbReference type="InterPro" id="IPR042099">
    <property type="entry name" value="ANL_N_sf"/>
</dbReference>
<name>A0A8J3Z7F1_9ACTN</name>
<dbReference type="Gene3D" id="3.30.300.30">
    <property type="match status" value="1"/>
</dbReference>
<dbReference type="Gene3D" id="3.40.50.720">
    <property type="entry name" value="NAD(P)-binding Rossmann-like Domain"/>
    <property type="match status" value="1"/>
</dbReference>
<keyword evidence="2" id="KW-0560">Oxidoreductase</keyword>
<dbReference type="CDD" id="cd05233">
    <property type="entry name" value="SDR_c"/>
    <property type="match status" value="1"/>
</dbReference>
<evidence type="ECO:0000256" key="2">
    <source>
        <dbReference type="ARBA" id="ARBA00023002"/>
    </source>
</evidence>
<dbReference type="PANTHER" id="PTHR44196:SF1">
    <property type="entry name" value="DEHYDROGENASE_REDUCTASE SDR FAMILY MEMBER 7B"/>
    <property type="match status" value="1"/>
</dbReference>
<dbReference type="GO" id="GO:0016491">
    <property type="term" value="F:oxidoreductase activity"/>
    <property type="evidence" value="ECO:0007669"/>
    <property type="project" value="UniProtKB-KW"/>
</dbReference>
<dbReference type="Pfam" id="PF00501">
    <property type="entry name" value="AMP-binding"/>
    <property type="match status" value="1"/>
</dbReference>
<feature type="domain" description="AMP-dependent synthetase/ligase" evidence="3">
    <location>
        <begin position="344"/>
        <end position="648"/>
    </location>
</feature>
<dbReference type="InterPro" id="IPR045851">
    <property type="entry name" value="AMP-bd_C_sf"/>
</dbReference>
<dbReference type="Pfam" id="PF13193">
    <property type="entry name" value="AMP-binding_C"/>
    <property type="match status" value="1"/>
</dbReference>
<evidence type="ECO:0000259" key="4">
    <source>
        <dbReference type="Pfam" id="PF13193"/>
    </source>
</evidence>
<evidence type="ECO:0000259" key="3">
    <source>
        <dbReference type="Pfam" id="PF00501"/>
    </source>
</evidence>
<feature type="domain" description="AMP-binding enzyme C-terminal" evidence="4">
    <location>
        <begin position="699"/>
        <end position="771"/>
    </location>
</feature>
<comment type="caution">
    <text evidence="5">The sequence shown here is derived from an EMBL/GenBank/DDBJ whole genome shotgun (WGS) entry which is preliminary data.</text>
</comment>
<comment type="similarity">
    <text evidence="1">Belongs to the short-chain dehydrogenases/reductases (SDR) family.</text>
</comment>
<gene>
    <name evidence="5" type="ORF">Vau01_041320</name>
</gene>
<dbReference type="SUPFAM" id="SSF51735">
    <property type="entry name" value="NAD(P)-binding Rossmann-fold domains"/>
    <property type="match status" value="1"/>
</dbReference>
<keyword evidence="6" id="KW-1185">Reference proteome</keyword>
<proteinExistence type="inferred from homology"/>
<protein>
    <recommendedName>
        <fullName evidence="7">Acyl-CoA synthetase (AMP-forming)/AMP-acid ligase II</fullName>
    </recommendedName>
</protein>
<evidence type="ECO:0008006" key="7">
    <source>
        <dbReference type="Google" id="ProtNLM"/>
    </source>
</evidence>
<dbReference type="RefSeq" id="WP_203995321.1">
    <property type="nucleotide sequence ID" value="NZ_BOPG01000025.1"/>
</dbReference>
<dbReference type="CDD" id="cd04433">
    <property type="entry name" value="AFD_class_I"/>
    <property type="match status" value="1"/>
</dbReference>